<protein>
    <submittedName>
        <fullName evidence="2">Uncharacterized protein</fullName>
    </submittedName>
</protein>
<accession>A0A3M0I2G6</accession>
<keyword evidence="1" id="KW-0812">Transmembrane</keyword>
<evidence type="ECO:0000256" key="1">
    <source>
        <dbReference type="SAM" id="Phobius"/>
    </source>
</evidence>
<dbReference type="RefSeq" id="WP_121892909.1">
    <property type="nucleotide sequence ID" value="NZ_PENI01000023.1"/>
</dbReference>
<dbReference type="AlphaFoldDB" id="A0A3M0I2G6"/>
<feature type="transmembrane region" description="Helical" evidence="1">
    <location>
        <begin position="23"/>
        <end position="46"/>
    </location>
</feature>
<name>A0A3M0I2G6_9ACTN</name>
<sequence length="67" mass="7151">MSASEINEAAAVMSRRRRYTTRTILTAAALGAAVGIVLVPVLFVIMTAAAPCRQRLGSASVYGAWRR</sequence>
<dbReference type="EMBL" id="PENI01000023">
    <property type="protein sequence ID" value="RMB82392.1"/>
    <property type="molecule type" value="Genomic_DNA"/>
</dbReference>
<keyword evidence="3" id="KW-1185">Reference proteome</keyword>
<organism evidence="2 3">
    <name type="scientific">Streptomyces shenzhenensis</name>
    <dbReference type="NCBI Taxonomy" id="943815"/>
    <lineage>
        <taxon>Bacteria</taxon>
        <taxon>Bacillati</taxon>
        <taxon>Actinomycetota</taxon>
        <taxon>Actinomycetes</taxon>
        <taxon>Kitasatosporales</taxon>
        <taxon>Streptomycetaceae</taxon>
        <taxon>Streptomyces</taxon>
    </lineage>
</organism>
<proteinExistence type="predicted"/>
<comment type="caution">
    <text evidence="2">The sequence shown here is derived from an EMBL/GenBank/DDBJ whole genome shotgun (WGS) entry which is preliminary data.</text>
</comment>
<evidence type="ECO:0000313" key="3">
    <source>
        <dbReference type="Proteomes" id="UP000270471"/>
    </source>
</evidence>
<keyword evidence="1" id="KW-1133">Transmembrane helix</keyword>
<keyword evidence="1" id="KW-0472">Membrane</keyword>
<evidence type="ECO:0000313" key="2">
    <source>
        <dbReference type="EMBL" id="RMB82392.1"/>
    </source>
</evidence>
<gene>
    <name evidence="2" type="ORF">CTZ28_30175</name>
</gene>
<reference evidence="2 3" key="1">
    <citation type="submission" date="2017-11" db="EMBL/GenBank/DDBJ databases">
        <title>Draft genome of actinobacteria isolated from guarana (Paullinia cupana (Mart.) Ducke.</title>
        <authorList>
            <person name="Siqueira K.A."/>
            <person name="Liotti R.G."/>
            <person name="Mendes T.A.O."/>
            <person name="Soares M.A."/>
        </authorList>
    </citation>
    <scope>NUCLEOTIDE SEQUENCE [LARGE SCALE GENOMIC DNA]</scope>
    <source>
        <strain evidence="2 3">193</strain>
    </source>
</reference>
<dbReference type="Proteomes" id="UP000270471">
    <property type="component" value="Unassembled WGS sequence"/>
</dbReference>